<dbReference type="Gene3D" id="1.10.10.10">
    <property type="entry name" value="Winged helix-like DNA-binding domain superfamily/Winged helix DNA-binding domain"/>
    <property type="match status" value="1"/>
</dbReference>
<dbReference type="GO" id="GO:0004016">
    <property type="term" value="F:adenylate cyclase activity"/>
    <property type="evidence" value="ECO:0007669"/>
    <property type="project" value="TreeGrafter"/>
</dbReference>
<dbReference type="InterPro" id="IPR011990">
    <property type="entry name" value="TPR-like_helical_dom_sf"/>
</dbReference>
<evidence type="ECO:0000313" key="4">
    <source>
        <dbReference type="EMBL" id="TDC34664.1"/>
    </source>
</evidence>
<dbReference type="Gene3D" id="1.25.40.10">
    <property type="entry name" value="Tetratricopeptide repeat domain"/>
    <property type="match status" value="1"/>
</dbReference>
<dbReference type="GO" id="GO:0005737">
    <property type="term" value="C:cytoplasm"/>
    <property type="evidence" value="ECO:0007669"/>
    <property type="project" value="TreeGrafter"/>
</dbReference>
<dbReference type="InterPro" id="IPR036388">
    <property type="entry name" value="WH-like_DNA-bd_sf"/>
</dbReference>
<dbReference type="EMBL" id="SMKA01000006">
    <property type="protein sequence ID" value="TDC34664.1"/>
    <property type="molecule type" value="Genomic_DNA"/>
</dbReference>
<comment type="caution">
    <text evidence="4">The sequence shown here is derived from an EMBL/GenBank/DDBJ whole genome shotgun (WGS) entry which is preliminary data.</text>
</comment>
<keyword evidence="2" id="KW-0067">ATP-binding</keyword>
<dbReference type="GO" id="GO:0003677">
    <property type="term" value="F:DNA binding"/>
    <property type="evidence" value="ECO:0007669"/>
    <property type="project" value="InterPro"/>
</dbReference>
<dbReference type="SUPFAM" id="SSF52540">
    <property type="entry name" value="P-loop containing nucleoside triphosphate hydrolases"/>
    <property type="match status" value="1"/>
</dbReference>
<dbReference type="RefSeq" id="WP_132401584.1">
    <property type="nucleotide sequence ID" value="NZ_SMKA01000006.1"/>
</dbReference>
<dbReference type="AlphaFoldDB" id="A0A4R4QGG2"/>
<dbReference type="SUPFAM" id="SSF46894">
    <property type="entry name" value="C-terminal effector domain of the bipartite response regulators"/>
    <property type="match status" value="1"/>
</dbReference>
<keyword evidence="5" id="KW-1185">Reference proteome</keyword>
<dbReference type="GO" id="GO:0006355">
    <property type="term" value="P:regulation of DNA-templated transcription"/>
    <property type="evidence" value="ECO:0007669"/>
    <property type="project" value="InterPro"/>
</dbReference>
<evidence type="ECO:0000256" key="1">
    <source>
        <dbReference type="ARBA" id="ARBA00022741"/>
    </source>
</evidence>
<dbReference type="Pfam" id="PF13191">
    <property type="entry name" value="AAA_16"/>
    <property type="match status" value="1"/>
</dbReference>
<sequence>MTDGCAPGRQWATGHKVLCLSGLFEPLVRVLRVTGMVRETNRPVLERERELSAIGHAAAAAAAGRGSVVLVSGEAGIGRSTVIDEARRRIPTGGRMLVGRCDDLTRRRALAPFHDIECDVSSDLATAVRRNTDREQLFVALRSEFSRGYLPTVLAIDDVHWADEATLDILHYLVRRIAALPAVLLMTYCDDLAAGHPVRRLLAASSESVRTRHLPLRRLTLEAVRQLCVGSSSNPDEVFAATAGNPFFVSEMLTHGATHGVPDTVVDAVQSRIRNLSPGALAAVEQLAVLPGAVDRRLVEQLADGSTTDLAEAEERGLLTVTPAGVSFRHELTRQAIAGALPGSRRLMLNERALGALVRCDGADAGQIAYHASAAGDHTAAIKYGSAAARDAASDGAHREAVGHYRLVLEHADLVPSVERAGLLEEYAIECYTIDAGVAAVVAQQQAIDLRRTLKDEPAVGAGLRWLSRMHWQHGDRRAAEVSAREAVAVLEPLSEARLLALAYSHQAQLDTLAHRWASAVPAAERAVELAHASGDKSTLSFALNNLGECRWGLGDDDGQKLMEISLQLALEAGEADAACRAYDNIAARLIDRFRFDDAEHHVLAGLKLAAKADANGWLNALRVHRAKIELSRGAWDSAVQVAKTIMPASSRLNRCMALGVLGRVGNRRGDSTAIEHADAALVLSRQIGDLRYLGWAAGIAAESAWLRGVAVPDLVRDTFSKAYHEDLWTVWPELGYWLTKSGHPVEMSETGGPYQLLAVGNWLEAATLWQGAGCRYETALALSESGSPEQLVAAVEELDTLGAKPLARIVRQRLRALGIRHDSARTPRQNPAGLTPRQFEVLQLLVEGLTDAEIASRLAISVRTANNHVAAVLDKLAVRNRADAVSRAAQLFDR</sequence>
<keyword evidence="1" id="KW-0547">Nucleotide-binding</keyword>
<protein>
    <submittedName>
        <fullName evidence="4">Helix-turn-helix transcriptional regulator</fullName>
    </submittedName>
</protein>
<dbReference type="InterPro" id="IPR027417">
    <property type="entry name" value="P-loop_NTPase"/>
</dbReference>
<proteinExistence type="predicted"/>
<dbReference type="InterPro" id="IPR000792">
    <property type="entry name" value="Tscrpt_reg_LuxR_C"/>
</dbReference>
<dbReference type="SMART" id="SM00421">
    <property type="entry name" value="HTH_LUXR"/>
    <property type="match status" value="1"/>
</dbReference>
<dbReference type="PRINTS" id="PR00038">
    <property type="entry name" value="HTHLUXR"/>
</dbReference>
<dbReference type="SUPFAM" id="SSF48452">
    <property type="entry name" value="TPR-like"/>
    <property type="match status" value="1"/>
</dbReference>
<name>A0A4R4QGG2_9ACTN</name>
<evidence type="ECO:0000313" key="5">
    <source>
        <dbReference type="Proteomes" id="UP000295075"/>
    </source>
</evidence>
<dbReference type="GO" id="GO:0005524">
    <property type="term" value="F:ATP binding"/>
    <property type="evidence" value="ECO:0007669"/>
    <property type="project" value="UniProtKB-KW"/>
</dbReference>
<accession>A0A4R4QGG2</accession>
<reference evidence="4 5" key="1">
    <citation type="submission" date="2019-03" db="EMBL/GenBank/DDBJ databases">
        <title>Draft genome sequences of novel Actinobacteria.</title>
        <authorList>
            <person name="Sahin N."/>
            <person name="Ay H."/>
            <person name="Saygin H."/>
        </authorList>
    </citation>
    <scope>NUCLEOTIDE SEQUENCE [LARGE SCALE GENOMIC DNA]</scope>
    <source>
        <strain evidence="4 5">JCM 30547</strain>
    </source>
</reference>
<gene>
    <name evidence="4" type="ORF">E1261_03315</name>
</gene>
<dbReference type="OrthoDB" id="5476461at2"/>
<dbReference type="InterPro" id="IPR016032">
    <property type="entry name" value="Sig_transdc_resp-reg_C-effctor"/>
</dbReference>
<dbReference type="CDD" id="cd06170">
    <property type="entry name" value="LuxR_C_like"/>
    <property type="match status" value="1"/>
</dbReference>
<evidence type="ECO:0000256" key="2">
    <source>
        <dbReference type="ARBA" id="ARBA00022840"/>
    </source>
</evidence>
<dbReference type="Proteomes" id="UP000295075">
    <property type="component" value="Unassembled WGS sequence"/>
</dbReference>
<feature type="domain" description="HTH luxR-type" evidence="3">
    <location>
        <begin position="828"/>
        <end position="893"/>
    </location>
</feature>
<dbReference type="PROSITE" id="PS50043">
    <property type="entry name" value="HTH_LUXR_2"/>
    <property type="match status" value="1"/>
</dbReference>
<dbReference type="PANTHER" id="PTHR16305:SF35">
    <property type="entry name" value="TRANSCRIPTIONAL ACTIVATOR DOMAIN"/>
    <property type="match status" value="1"/>
</dbReference>
<dbReference type="InterPro" id="IPR041664">
    <property type="entry name" value="AAA_16"/>
</dbReference>
<dbReference type="Pfam" id="PF00196">
    <property type="entry name" value="GerE"/>
    <property type="match status" value="1"/>
</dbReference>
<organism evidence="4 5">
    <name type="scientific">Kribbella albertanoniae</name>
    <dbReference type="NCBI Taxonomy" id="1266829"/>
    <lineage>
        <taxon>Bacteria</taxon>
        <taxon>Bacillati</taxon>
        <taxon>Actinomycetota</taxon>
        <taxon>Actinomycetes</taxon>
        <taxon>Propionibacteriales</taxon>
        <taxon>Kribbellaceae</taxon>
        <taxon>Kribbella</taxon>
    </lineage>
</organism>
<dbReference type="PANTHER" id="PTHR16305">
    <property type="entry name" value="TESTICULAR SOLUBLE ADENYLYL CYCLASE"/>
    <property type="match status" value="1"/>
</dbReference>
<evidence type="ECO:0000259" key="3">
    <source>
        <dbReference type="PROSITE" id="PS50043"/>
    </source>
</evidence>